<protein>
    <submittedName>
        <fullName evidence="2">Uncharacterized protein</fullName>
    </submittedName>
</protein>
<feature type="compositionally biased region" description="Basic residues" evidence="1">
    <location>
        <begin position="130"/>
        <end position="140"/>
    </location>
</feature>
<dbReference type="EMBL" id="MU129165">
    <property type="protein sequence ID" value="KAF9505241.1"/>
    <property type="molecule type" value="Genomic_DNA"/>
</dbReference>
<accession>A0A9P6AGD8</accession>
<evidence type="ECO:0000313" key="3">
    <source>
        <dbReference type="Proteomes" id="UP000886523"/>
    </source>
</evidence>
<gene>
    <name evidence="2" type="ORF">BS47DRAFT_1368225</name>
</gene>
<dbReference type="Proteomes" id="UP000886523">
    <property type="component" value="Unassembled WGS sequence"/>
</dbReference>
<organism evidence="2 3">
    <name type="scientific">Hydnum rufescens UP504</name>
    <dbReference type="NCBI Taxonomy" id="1448309"/>
    <lineage>
        <taxon>Eukaryota</taxon>
        <taxon>Fungi</taxon>
        <taxon>Dikarya</taxon>
        <taxon>Basidiomycota</taxon>
        <taxon>Agaricomycotina</taxon>
        <taxon>Agaricomycetes</taxon>
        <taxon>Cantharellales</taxon>
        <taxon>Hydnaceae</taxon>
        <taxon>Hydnum</taxon>
    </lineage>
</organism>
<comment type="caution">
    <text evidence="2">The sequence shown here is derived from an EMBL/GenBank/DDBJ whole genome shotgun (WGS) entry which is preliminary data.</text>
</comment>
<evidence type="ECO:0000256" key="1">
    <source>
        <dbReference type="SAM" id="MobiDB-lite"/>
    </source>
</evidence>
<keyword evidence="3" id="KW-1185">Reference proteome</keyword>
<sequence>MSSSHDTMMVRAAMPMPSSRDAPRFTGKNLQEFLADYEIGTSEAGWTDKKKCSQIPLYCLPKHLQKDVFDALKAENPQLNHSSAESIEKVKGMATKVLDKESIYLRITHTGANKKKSDESDSDDELSYSKSHKSSKHHHHKEDSDSDSSSSTDHESEDSSSESDSDSEDDHHQSHHK</sequence>
<dbReference type="AlphaFoldDB" id="A0A9P6AGD8"/>
<reference evidence="2" key="1">
    <citation type="journal article" date="2020" name="Nat. Commun.">
        <title>Large-scale genome sequencing of mycorrhizal fungi provides insights into the early evolution of symbiotic traits.</title>
        <authorList>
            <person name="Miyauchi S."/>
            <person name="Kiss E."/>
            <person name="Kuo A."/>
            <person name="Drula E."/>
            <person name="Kohler A."/>
            <person name="Sanchez-Garcia M."/>
            <person name="Morin E."/>
            <person name="Andreopoulos B."/>
            <person name="Barry K.W."/>
            <person name="Bonito G."/>
            <person name="Buee M."/>
            <person name="Carver A."/>
            <person name="Chen C."/>
            <person name="Cichocki N."/>
            <person name="Clum A."/>
            <person name="Culley D."/>
            <person name="Crous P.W."/>
            <person name="Fauchery L."/>
            <person name="Girlanda M."/>
            <person name="Hayes R.D."/>
            <person name="Keri Z."/>
            <person name="LaButti K."/>
            <person name="Lipzen A."/>
            <person name="Lombard V."/>
            <person name="Magnuson J."/>
            <person name="Maillard F."/>
            <person name="Murat C."/>
            <person name="Nolan M."/>
            <person name="Ohm R.A."/>
            <person name="Pangilinan J."/>
            <person name="Pereira M.F."/>
            <person name="Perotto S."/>
            <person name="Peter M."/>
            <person name="Pfister S."/>
            <person name="Riley R."/>
            <person name="Sitrit Y."/>
            <person name="Stielow J.B."/>
            <person name="Szollosi G."/>
            <person name="Zifcakova L."/>
            <person name="Stursova M."/>
            <person name="Spatafora J.W."/>
            <person name="Tedersoo L."/>
            <person name="Vaario L.M."/>
            <person name="Yamada A."/>
            <person name="Yan M."/>
            <person name="Wang P."/>
            <person name="Xu J."/>
            <person name="Bruns T."/>
            <person name="Baldrian P."/>
            <person name="Vilgalys R."/>
            <person name="Dunand C."/>
            <person name="Henrissat B."/>
            <person name="Grigoriev I.V."/>
            <person name="Hibbett D."/>
            <person name="Nagy L.G."/>
            <person name="Martin F.M."/>
        </authorList>
    </citation>
    <scope>NUCLEOTIDE SEQUENCE</scope>
    <source>
        <strain evidence="2">UP504</strain>
    </source>
</reference>
<feature type="region of interest" description="Disordered" evidence="1">
    <location>
        <begin position="106"/>
        <end position="177"/>
    </location>
</feature>
<name>A0A9P6AGD8_9AGAM</name>
<evidence type="ECO:0000313" key="2">
    <source>
        <dbReference type="EMBL" id="KAF9505241.1"/>
    </source>
</evidence>
<feature type="compositionally biased region" description="Acidic residues" evidence="1">
    <location>
        <begin position="155"/>
        <end position="168"/>
    </location>
</feature>
<proteinExistence type="predicted"/>